<name>A0A834VHN6_SARSC</name>
<reference evidence="8" key="3">
    <citation type="submission" date="2022-06" db="UniProtKB">
        <authorList>
            <consortium name="EnsemblMetazoa"/>
        </authorList>
    </citation>
    <scope>IDENTIFICATION</scope>
</reference>
<comment type="similarity">
    <text evidence="5">Belongs to the ZIP transporter (TC 2.A.5) family. KE4/Catsup subfamily.</text>
</comment>
<dbReference type="OMA" id="HEMPHEV"/>
<feature type="transmembrane region" description="Helical" evidence="6">
    <location>
        <begin position="99"/>
        <end position="117"/>
    </location>
</feature>
<dbReference type="EnsemblMetazoa" id="SSS_1619s_mrna">
    <property type="protein sequence ID" value="KAF7496320.1"/>
    <property type="gene ID" value="SSS_1619"/>
</dbReference>
<dbReference type="OrthoDB" id="200954at2759"/>
<reference evidence="7" key="2">
    <citation type="submission" date="2020-01" db="EMBL/GenBank/DDBJ databases">
        <authorList>
            <person name="Korhonen P.K.K."/>
            <person name="Guangxu M.G."/>
            <person name="Wang T.W."/>
            <person name="Stroehlein A.J.S."/>
            <person name="Young N.D."/>
            <person name="Ang C.-S.A."/>
            <person name="Fernando D.W.F."/>
            <person name="Lu H.L."/>
            <person name="Taylor S.T."/>
            <person name="Ehtesham M.E.M."/>
            <person name="Najaraj S.H.N."/>
            <person name="Harsha G.H.G."/>
            <person name="Madugundu A.M."/>
            <person name="Renuse S.R."/>
            <person name="Holt D.H."/>
            <person name="Pandey A.P."/>
            <person name="Papenfuss A.P."/>
            <person name="Gasser R.B.G."/>
            <person name="Fischer K.F."/>
        </authorList>
    </citation>
    <scope>NUCLEOTIDE SEQUENCE</scope>
    <source>
        <strain evidence="7">SSS_KF_BRIS2020</strain>
    </source>
</reference>
<evidence type="ECO:0000256" key="2">
    <source>
        <dbReference type="ARBA" id="ARBA00022692"/>
    </source>
</evidence>
<dbReference type="GO" id="GO:0016020">
    <property type="term" value="C:membrane"/>
    <property type="evidence" value="ECO:0007669"/>
    <property type="project" value="UniProtKB-SubCell"/>
</dbReference>
<feature type="transmembrane region" description="Helical" evidence="6">
    <location>
        <begin position="355"/>
        <end position="375"/>
    </location>
</feature>
<dbReference type="Pfam" id="PF02535">
    <property type="entry name" value="Zip"/>
    <property type="match status" value="1"/>
</dbReference>
<evidence type="ECO:0000313" key="7">
    <source>
        <dbReference type="EMBL" id="KAF7496320.1"/>
    </source>
</evidence>
<reference evidence="9" key="1">
    <citation type="journal article" date="2020" name="PLoS Negl. Trop. Dis.">
        <title>High-quality nuclear genome for Sarcoptes scabiei-A critical resource for a neglected parasite.</title>
        <authorList>
            <person name="Korhonen P.K."/>
            <person name="Gasser R.B."/>
            <person name="Ma G."/>
            <person name="Wang T."/>
            <person name="Stroehlein A.J."/>
            <person name="Young N.D."/>
            <person name="Ang C.S."/>
            <person name="Fernando D.D."/>
            <person name="Lu H.C."/>
            <person name="Taylor S."/>
            <person name="Reynolds S.L."/>
            <person name="Mofiz E."/>
            <person name="Najaraj S.H."/>
            <person name="Gowda H."/>
            <person name="Madugundu A."/>
            <person name="Renuse S."/>
            <person name="Holt D."/>
            <person name="Pandey A."/>
            <person name="Papenfuss A.T."/>
            <person name="Fischer K."/>
        </authorList>
    </citation>
    <scope>NUCLEOTIDE SEQUENCE [LARGE SCALE GENOMIC DNA]</scope>
</reference>
<keyword evidence="2 6" id="KW-0812">Transmembrane</keyword>
<comment type="subcellular location">
    <subcellularLocation>
        <location evidence="1">Membrane</location>
        <topology evidence="1">Multi-pass membrane protein</topology>
    </subcellularLocation>
</comment>
<evidence type="ECO:0000313" key="8">
    <source>
        <dbReference type="EnsemblMetazoa" id="KAF7496320.1"/>
    </source>
</evidence>
<evidence type="ECO:0000256" key="5">
    <source>
        <dbReference type="ARBA" id="ARBA00038485"/>
    </source>
</evidence>
<dbReference type="InterPro" id="IPR003689">
    <property type="entry name" value="ZIP"/>
</dbReference>
<keyword evidence="4 6" id="KW-0472">Membrane</keyword>
<keyword evidence="9" id="KW-1185">Reference proteome</keyword>
<evidence type="ECO:0000256" key="6">
    <source>
        <dbReference type="SAM" id="Phobius"/>
    </source>
</evidence>
<proteinExistence type="inferred from homology"/>
<feature type="transmembrane region" description="Helical" evidence="6">
    <location>
        <begin position="137"/>
        <end position="160"/>
    </location>
</feature>
<sequence length="380" mass="42433">MNSPIIEYSSRNTSSNLDPFGIRIMQDSSYFNTGTFQRTESSSFLHLLIVTTFSCFAISLSSMITLLVFWNFIKRNQQFNSSDNSSTEFDPNKSESIKLILAFAVGSLVADVFLHILPEATQAFSQAGYQTANIQHFLGVWILIGILMFACLETFFHLLTNVEKKSDSERIVTANQPIVPINSSIKLRNRKIATKDSINKTTTDIKRANPTSATGYLNLLANSFDNLVHGMSVGASYLISYKMGILTTMAILIHEIPHEIVDFVILLRSGFSCYDAFKAQLSLSIVTLMGSSTIIYLDYYQRSSTALSFTLWILPLTAGGFIYIALTNLLPELLNLDSETDFVAKESKFSRSKKFHIILGRIFLAILGVFVMEAVNSIEM</sequence>
<dbReference type="AlphaFoldDB" id="A0A834VHN6"/>
<organism evidence="7">
    <name type="scientific">Sarcoptes scabiei</name>
    <name type="common">Itch mite</name>
    <name type="synonym">Acarus scabiei</name>
    <dbReference type="NCBI Taxonomy" id="52283"/>
    <lineage>
        <taxon>Eukaryota</taxon>
        <taxon>Metazoa</taxon>
        <taxon>Ecdysozoa</taxon>
        <taxon>Arthropoda</taxon>
        <taxon>Chelicerata</taxon>
        <taxon>Arachnida</taxon>
        <taxon>Acari</taxon>
        <taxon>Acariformes</taxon>
        <taxon>Sarcoptiformes</taxon>
        <taxon>Astigmata</taxon>
        <taxon>Psoroptidia</taxon>
        <taxon>Sarcoptoidea</taxon>
        <taxon>Sarcoptidae</taxon>
        <taxon>Sarcoptinae</taxon>
        <taxon>Sarcoptes</taxon>
    </lineage>
</organism>
<protein>
    <submittedName>
        <fullName evidence="7">Zinc transporter ZIP13</fullName>
    </submittedName>
</protein>
<feature type="transmembrane region" description="Helical" evidence="6">
    <location>
        <begin position="309"/>
        <end position="326"/>
    </location>
</feature>
<dbReference type="Proteomes" id="UP000070412">
    <property type="component" value="Unassembled WGS sequence"/>
</dbReference>
<dbReference type="EMBL" id="WVUK01000012">
    <property type="protein sequence ID" value="KAF7496320.1"/>
    <property type="molecule type" value="Genomic_DNA"/>
</dbReference>
<evidence type="ECO:0000313" key="9">
    <source>
        <dbReference type="Proteomes" id="UP000070412"/>
    </source>
</evidence>
<dbReference type="PANTHER" id="PTHR16950:SF16">
    <property type="entry name" value="ZINC TRANSPORTER ZIP13"/>
    <property type="match status" value="1"/>
</dbReference>
<evidence type="ECO:0000256" key="1">
    <source>
        <dbReference type="ARBA" id="ARBA00004141"/>
    </source>
</evidence>
<evidence type="ECO:0000256" key="3">
    <source>
        <dbReference type="ARBA" id="ARBA00022989"/>
    </source>
</evidence>
<gene>
    <name evidence="7" type="ORF">SSS_1619</name>
</gene>
<dbReference type="GO" id="GO:0006882">
    <property type="term" value="P:intracellular zinc ion homeostasis"/>
    <property type="evidence" value="ECO:0007669"/>
    <property type="project" value="TreeGrafter"/>
</dbReference>
<feature type="transmembrane region" description="Helical" evidence="6">
    <location>
        <begin position="44"/>
        <end position="70"/>
    </location>
</feature>
<evidence type="ECO:0000256" key="4">
    <source>
        <dbReference type="ARBA" id="ARBA00023136"/>
    </source>
</evidence>
<keyword evidence="3 6" id="KW-1133">Transmembrane helix</keyword>
<dbReference type="PANTHER" id="PTHR16950">
    <property type="entry name" value="ZINC TRANSPORTER SLC39A7 HISTIDINE-RICH MEMBRANE PROTEIN KE4"/>
    <property type="match status" value="1"/>
</dbReference>
<accession>A0A834VHN6</accession>
<dbReference type="GO" id="GO:0005385">
    <property type="term" value="F:zinc ion transmembrane transporter activity"/>
    <property type="evidence" value="ECO:0007669"/>
    <property type="project" value="TreeGrafter"/>
</dbReference>